<accession>A0ABR2ZH67</accession>
<gene>
    <name evidence="2" type="ORF">AAF712_012178</name>
</gene>
<evidence type="ECO:0000313" key="3">
    <source>
        <dbReference type="Proteomes" id="UP001437256"/>
    </source>
</evidence>
<proteinExistence type="predicted"/>
<keyword evidence="1" id="KW-1133">Transmembrane helix</keyword>
<keyword evidence="3" id="KW-1185">Reference proteome</keyword>
<keyword evidence="1" id="KW-0812">Transmembrane</keyword>
<evidence type="ECO:0000256" key="1">
    <source>
        <dbReference type="SAM" id="Phobius"/>
    </source>
</evidence>
<keyword evidence="1" id="KW-0472">Membrane</keyword>
<feature type="transmembrane region" description="Helical" evidence="1">
    <location>
        <begin position="229"/>
        <end position="253"/>
    </location>
</feature>
<sequence length="358" mass="39888">MVDDTDPRIVYDTANPWTFVRSDFNNVQTFGEPYNQTLTGTNVDKASFTFIFEVEYSPLDDADLTQRVLKVDWRDFDHCSYSNSTGEWATLPGDFDEIVGTRIQDASMSFKFNGSSKVSVYGSNAFGVDGMLFKDATGTWQIDSDPRKEFPIPGSKITPQNRTGVVARANQLLFTSQLVEGENEHKMTISYSGPQGTRDLSSAQFLLIDHFFMENNPKLVEPEKRTVPVGATVGGILAGVLGLIAVGGLLWLIRRWRRRRGGPRELDSEWWDDAALNVASEGWTVEPFQDSRFPTVTGTAQSTLGVTSTANFANMKRGRRKVANGHPRQEQDSGVRYAFLQTDHIPEPATIPPPYSPE</sequence>
<dbReference type="EMBL" id="JBBXMP010000151">
    <property type="protein sequence ID" value="KAL0061005.1"/>
    <property type="molecule type" value="Genomic_DNA"/>
</dbReference>
<evidence type="ECO:0008006" key="4">
    <source>
        <dbReference type="Google" id="ProtNLM"/>
    </source>
</evidence>
<dbReference type="Proteomes" id="UP001437256">
    <property type="component" value="Unassembled WGS sequence"/>
</dbReference>
<organism evidence="2 3">
    <name type="scientific">Marasmius tenuissimus</name>
    <dbReference type="NCBI Taxonomy" id="585030"/>
    <lineage>
        <taxon>Eukaryota</taxon>
        <taxon>Fungi</taxon>
        <taxon>Dikarya</taxon>
        <taxon>Basidiomycota</taxon>
        <taxon>Agaricomycotina</taxon>
        <taxon>Agaricomycetes</taxon>
        <taxon>Agaricomycetidae</taxon>
        <taxon>Agaricales</taxon>
        <taxon>Marasmiineae</taxon>
        <taxon>Marasmiaceae</taxon>
        <taxon>Marasmius</taxon>
    </lineage>
</organism>
<name>A0ABR2ZH67_9AGAR</name>
<reference evidence="2 3" key="1">
    <citation type="submission" date="2024-05" db="EMBL/GenBank/DDBJ databases">
        <title>A draft genome resource for the thread blight pathogen Marasmius tenuissimus strain MS-2.</title>
        <authorList>
            <person name="Yulfo-Soto G.E."/>
            <person name="Baruah I.K."/>
            <person name="Amoako-Attah I."/>
            <person name="Bukari Y."/>
            <person name="Meinhardt L.W."/>
            <person name="Bailey B.A."/>
            <person name="Cohen S.P."/>
        </authorList>
    </citation>
    <scope>NUCLEOTIDE SEQUENCE [LARGE SCALE GENOMIC DNA]</scope>
    <source>
        <strain evidence="2 3">MS-2</strain>
    </source>
</reference>
<evidence type="ECO:0000313" key="2">
    <source>
        <dbReference type="EMBL" id="KAL0061005.1"/>
    </source>
</evidence>
<comment type="caution">
    <text evidence="2">The sequence shown here is derived from an EMBL/GenBank/DDBJ whole genome shotgun (WGS) entry which is preliminary data.</text>
</comment>
<protein>
    <recommendedName>
        <fullName evidence="4">Transmembrane protein</fullName>
    </recommendedName>
</protein>